<evidence type="ECO:0000256" key="2">
    <source>
        <dbReference type="ARBA" id="ARBA00001958"/>
    </source>
</evidence>
<evidence type="ECO:0000259" key="13">
    <source>
        <dbReference type="Pfam" id="PF02773"/>
    </source>
</evidence>
<evidence type="ECO:0000256" key="4">
    <source>
        <dbReference type="ARBA" id="ARBA00009685"/>
    </source>
</evidence>
<dbReference type="Gene3D" id="3.30.300.10">
    <property type="match status" value="3"/>
</dbReference>
<dbReference type="InterPro" id="IPR002133">
    <property type="entry name" value="S-AdoMet_synthetase"/>
</dbReference>
<dbReference type="GO" id="GO:0005524">
    <property type="term" value="F:ATP binding"/>
    <property type="evidence" value="ECO:0007669"/>
    <property type="project" value="UniProtKB-KW"/>
</dbReference>
<keyword evidence="9" id="KW-0547">Nucleotide-binding</keyword>
<keyword evidence="7" id="KW-0808">Transferase</keyword>
<evidence type="ECO:0000256" key="7">
    <source>
        <dbReference type="ARBA" id="ARBA00022679"/>
    </source>
</evidence>
<evidence type="ECO:0000256" key="1">
    <source>
        <dbReference type="ARBA" id="ARBA00001946"/>
    </source>
</evidence>
<evidence type="ECO:0000256" key="6">
    <source>
        <dbReference type="ARBA" id="ARBA00022563"/>
    </source>
</evidence>
<dbReference type="Pfam" id="PF02773">
    <property type="entry name" value="S-AdoMet_synt_C"/>
    <property type="match status" value="1"/>
</dbReference>
<dbReference type="GO" id="GO:0006730">
    <property type="term" value="P:one-carbon metabolic process"/>
    <property type="evidence" value="ECO:0007669"/>
    <property type="project" value="UniProtKB-KW"/>
</dbReference>
<dbReference type="PROSITE" id="PS00377">
    <property type="entry name" value="ADOMET_SYNTHASE_2"/>
    <property type="match status" value="1"/>
</dbReference>
<dbReference type="InterPro" id="IPR022636">
    <property type="entry name" value="S-AdoMet_synthetase_sfam"/>
</dbReference>
<evidence type="ECO:0000256" key="9">
    <source>
        <dbReference type="ARBA" id="ARBA00022741"/>
    </source>
</evidence>
<proteinExistence type="inferred from homology"/>
<keyword evidence="10" id="KW-0067">ATP-binding</keyword>
<evidence type="ECO:0000256" key="12">
    <source>
        <dbReference type="ARBA" id="ARBA00022958"/>
    </source>
</evidence>
<feature type="non-terminal residue" evidence="14">
    <location>
        <position position="1"/>
    </location>
</feature>
<evidence type="ECO:0000256" key="8">
    <source>
        <dbReference type="ARBA" id="ARBA00022723"/>
    </source>
</evidence>
<dbReference type="UniPathway" id="UPA00315">
    <property type="reaction ID" value="UER00080"/>
</dbReference>
<dbReference type="PANTHER" id="PTHR11964">
    <property type="entry name" value="S-ADENOSYLMETHIONINE SYNTHETASE"/>
    <property type="match status" value="1"/>
</dbReference>
<dbReference type="GO" id="GO:0004478">
    <property type="term" value="F:methionine adenosyltransferase activity"/>
    <property type="evidence" value="ECO:0007669"/>
    <property type="project" value="UniProtKB-EC"/>
</dbReference>
<dbReference type="EC" id="2.5.1.6" evidence="5"/>
<comment type="pathway">
    <text evidence="3">Amino-acid biosynthesis; S-adenosyl-L-methionine biosynthesis; S-adenosyl-L-methionine from L-methionine: step 1/1.</text>
</comment>
<dbReference type="EMBL" id="UINC01216081">
    <property type="protein sequence ID" value="SVE42070.1"/>
    <property type="molecule type" value="Genomic_DNA"/>
</dbReference>
<protein>
    <recommendedName>
        <fullName evidence="5">methionine adenosyltransferase</fullName>
        <ecNumber evidence="5">2.5.1.6</ecNumber>
    </recommendedName>
</protein>
<feature type="domain" description="S-adenosylmethionine synthetase C-terminal" evidence="13">
    <location>
        <begin position="29"/>
        <end position="165"/>
    </location>
</feature>
<keyword evidence="12" id="KW-0630">Potassium</keyword>
<name>A0A383DCM3_9ZZZZ</name>
<reference evidence="14" key="1">
    <citation type="submission" date="2018-05" db="EMBL/GenBank/DDBJ databases">
        <authorList>
            <person name="Lanie J.A."/>
            <person name="Ng W.-L."/>
            <person name="Kazmierczak K.M."/>
            <person name="Andrzejewski T.M."/>
            <person name="Davidsen T.M."/>
            <person name="Wayne K.J."/>
            <person name="Tettelin H."/>
            <person name="Glass J.I."/>
            <person name="Rusch D."/>
            <person name="Podicherti R."/>
            <person name="Tsui H.-C.T."/>
            <person name="Winkler M.E."/>
        </authorList>
    </citation>
    <scope>NUCLEOTIDE SEQUENCE</scope>
</reference>
<evidence type="ECO:0000256" key="5">
    <source>
        <dbReference type="ARBA" id="ARBA00012828"/>
    </source>
</evidence>
<comment type="similarity">
    <text evidence="4">Belongs to the AdoMet synthase family.</text>
</comment>
<comment type="cofactor">
    <cofactor evidence="2">
        <name>K(+)</name>
        <dbReference type="ChEBI" id="CHEBI:29103"/>
    </cofactor>
</comment>
<keyword evidence="6" id="KW-0554">One-carbon metabolism</keyword>
<evidence type="ECO:0000256" key="11">
    <source>
        <dbReference type="ARBA" id="ARBA00022842"/>
    </source>
</evidence>
<gene>
    <name evidence="14" type="ORF">METZ01_LOCUS494924</name>
</gene>
<dbReference type="SUPFAM" id="SSF55973">
    <property type="entry name" value="S-adenosylmethionine synthetase"/>
    <property type="match status" value="1"/>
</dbReference>
<evidence type="ECO:0000313" key="14">
    <source>
        <dbReference type="EMBL" id="SVE42070.1"/>
    </source>
</evidence>
<evidence type="ECO:0000256" key="10">
    <source>
        <dbReference type="ARBA" id="ARBA00022840"/>
    </source>
</evidence>
<dbReference type="GO" id="GO:0046872">
    <property type="term" value="F:metal ion binding"/>
    <property type="evidence" value="ECO:0007669"/>
    <property type="project" value="UniProtKB-KW"/>
</dbReference>
<dbReference type="InterPro" id="IPR022631">
    <property type="entry name" value="ADOMET_SYNTHASE_CS"/>
</dbReference>
<dbReference type="AlphaFoldDB" id="A0A383DCM3"/>
<organism evidence="14">
    <name type="scientific">marine metagenome</name>
    <dbReference type="NCBI Taxonomy" id="408172"/>
    <lineage>
        <taxon>unclassified sequences</taxon>
        <taxon>metagenomes</taxon>
        <taxon>ecological metagenomes</taxon>
    </lineage>
</organism>
<accession>A0A383DCM3</accession>
<dbReference type="InterPro" id="IPR022630">
    <property type="entry name" value="S-AdoMet_synt_C"/>
</dbReference>
<dbReference type="GO" id="GO:0006556">
    <property type="term" value="P:S-adenosylmethionine biosynthetic process"/>
    <property type="evidence" value="ECO:0007669"/>
    <property type="project" value="UniProtKB-UniPathway"/>
</dbReference>
<comment type="cofactor">
    <cofactor evidence="1">
        <name>Mg(2+)</name>
        <dbReference type="ChEBI" id="CHEBI:18420"/>
    </cofactor>
</comment>
<keyword evidence="11" id="KW-0460">Magnesium</keyword>
<sequence>ELIRKVVPGELLDENTIFHVNPTGNFVKGGPAADTGLTGRKIIVDTYGGRGRHGGGAFSGKDPSKVDRSAAYMTRYIAKNIVAAGLADVCEVQLSYAIGVAEPCSVLVDTQGTGKKSEVEIEKLVRQHFPLTPKEIIKTLNLRRPIYLDTARYGHFGRPDLPWEQTDKVDDLR</sequence>
<keyword evidence="8" id="KW-0479">Metal-binding</keyword>
<evidence type="ECO:0000256" key="3">
    <source>
        <dbReference type="ARBA" id="ARBA00005224"/>
    </source>
</evidence>